<accession>A0ABQ9HLS7</accession>
<comment type="caution">
    <text evidence="1">The sequence shown here is derived from an EMBL/GenBank/DDBJ whole genome shotgun (WGS) entry which is preliminary data.</text>
</comment>
<dbReference type="Proteomes" id="UP001159363">
    <property type="component" value="Chromosome X"/>
</dbReference>
<keyword evidence="2" id="KW-1185">Reference proteome</keyword>
<proteinExistence type="predicted"/>
<sequence>MHMNALNILNKPASVQEFFGTPVGKAMSSVSSETKQHIRKLVDIAYVLAQEEIAFNEFPKLVELEKRHGVDIGEKYATVPKDILNHLSKHSLALQSDDIDMLYALTILKQLYSSLASVTDDHFGDALSELLKHKVEMDDDGGLTYQGISLSHCSSIETFKDSYNDVLTQLHDVVHKRYSDLHENSLILE</sequence>
<name>A0ABQ9HLS7_9NEOP</name>
<gene>
    <name evidence="1" type="ORF">PR048_011515</name>
</gene>
<evidence type="ECO:0000313" key="2">
    <source>
        <dbReference type="Proteomes" id="UP001159363"/>
    </source>
</evidence>
<reference evidence="1 2" key="1">
    <citation type="submission" date="2023-02" db="EMBL/GenBank/DDBJ databases">
        <title>LHISI_Scaffold_Assembly.</title>
        <authorList>
            <person name="Stuart O.P."/>
            <person name="Cleave R."/>
            <person name="Magrath M.J.L."/>
            <person name="Mikheyev A.S."/>
        </authorList>
    </citation>
    <scope>NUCLEOTIDE SEQUENCE [LARGE SCALE GENOMIC DNA]</scope>
    <source>
        <strain evidence="1">Daus_M_001</strain>
        <tissue evidence="1">Leg muscle</tissue>
    </source>
</reference>
<evidence type="ECO:0000313" key="1">
    <source>
        <dbReference type="EMBL" id="KAJ8885318.1"/>
    </source>
</evidence>
<organism evidence="1 2">
    <name type="scientific">Dryococelus australis</name>
    <dbReference type="NCBI Taxonomy" id="614101"/>
    <lineage>
        <taxon>Eukaryota</taxon>
        <taxon>Metazoa</taxon>
        <taxon>Ecdysozoa</taxon>
        <taxon>Arthropoda</taxon>
        <taxon>Hexapoda</taxon>
        <taxon>Insecta</taxon>
        <taxon>Pterygota</taxon>
        <taxon>Neoptera</taxon>
        <taxon>Polyneoptera</taxon>
        <taxon>Phasmatodea</taxon>
        <taxon>Verophasmatodea</taxon>
        <taxon>Anareolatae</taxon>
        <taxon>Phasmatidae</taxon>
        <taxon>Eurycanthinae</taxon>
        <taxon>Dryococelus</taxon>
    </lineage>
</organism>
<protein>
    <submittedName>
        <fullName evidence="1">Uncharacterized protein</fullName>
    </submittedName>
</protein>
<dbReference type="EMBL" id="JARBHB010000004">
    <property type="protein sequence ID" value="KAJ8885318.1"/>
    <property type="molecule type" value="Genomic_DNA"/>
</dbReference>